<dbReference type="RefSeq" id="WP_246029809.1">
    <property type="nucleotide sequence ID" value="NZ_JBIUBA010000090.1"/>
</dbReference>
<keyword evidence="2" id="KW-1185">Reference proteome</keyword>
<organism evidence="1 2">
    <name type="scientific">Saccharothrix variisporea</name>
    <dbReference type="NCBI Taxonomy" id="543527"/>
    <lineage>
        <taxon>Bacteria</taxon>
        <taxon>Bacillati</taxon>
        <taxon>Actinomycetota</taxon>
        <taxon>Actinomycetes</taxon>
        <taxon>Pseudonocardiales</taxon>
        <taxon>Pseudonocardiaceae</taxon>
        <taxon>Saccharothrix</taxon>
    </lineage>
</organism>
<dbReference type="EMBL" id="RBXR01000001">
    <property type="protein sequence ID" value="RKT70494.1"/>
    <property type="molecule type" value="Genomic_DNA"/>
</dbReference>
<gene>
    <name evidence="1" type="ORF">DFJ66_3763</name>
</gene>
<accession>A0A495XCD2</accession>
<evidence type="ECO:0000313" key="2">
    <source>
        <dbReference type="Proteomes" id="UP000272729"/>
    </source>
</evidence>
<name>A0A495XCD2_9PSEU</name>
<sequence>MTTFDDVAAALVDVGLVTAEHARAVLDKYAAYDDGPMDGYSVACALEEFGAAVSVHADDVDYLEESYEDLLTRAAALSGGALTVTDVRLREGEFEDGSRDDVLEFAVNGREVSVTAEHFSDEYLDHMAASFALYELVPGDGRRFRDVLFDRERGRGYDSIFTLVTDEQAAELSRRLGVRI</sequence>
<protein>
    <submittedName>
        <fullName evidence="1">Uncharacterized protein</fullName>
    </submittedName>
</protein>
<evidence type="ECO:0000313" key="1">
    <source>
        <dbReference type="EMBL" id="RKT70494.1"/>
    </source>
</evidence>
<dbReference type="Proteomes" id="UP000272729">
    <property type="component" value="Unassembled WGS sequence"/>
</dbReference>
<reference evidence="1 2" key="1">
    <citation type="submission" date="2018-10" db="EMBL/GenBank/DDBJ databases">
        <title>Sequencing the genomes of 1000 actinobacteria strains.</title>
        <authorList>
            <person name="Klenk H.-P."/>
        </authorList>
    </citation>
    <scope>NUCLEOTIDE SEQUENCE [LARGE SCALE GENOMIC DNA]</scope>
    <source>
        <strain evidence="1 2">DSM 43911</strain>
    </source>
</reference>
<proteinExistence type="predicted"/>
<dbReference type="AlphaFoldDB" id="A0A495XCD2"/>
<comment type="caution">
    <text evidence="1">The sequence shown here is derived from an EMBL/GenBank/DDBJ whole genome shotgun (WGS) entry which is preliminary data.</text>
</comment>